<name>A0A4U8Q3C8_9FIRM</name>
<dbReference type="STRING" id="180332.GCA_000797495_02945"/>
<sequence length="133" mass="15049">MASIEKRGNSYRVTVSNGRDVNGKQILEKDTFTPAPGMTKRQIETTLNEFVVDFERAVKDGRNIRGERMTLEELSKLFLKDMAPCIVPPLVMAAAKQLKSQQKQTALEIGSQWIGLRGKDFDNNFVFTQWIAV</sequence>
<comment type="caution">
    <text evidence="1">The sequence shown here is derived from an EMBL/GenBank/DDBJ whole genome shotgun (WGS) entry which is preliminary data.</text>
</comment>
<dbReference type="EMBL" id="QGQD01000072">
    <property type="protein sequence ID" value="TLC99271.1"/>
    <property type="molecule type" value="Genomic_DNA"/>
</dbReference>
<protein>
    <submittedName>
        <fullName evidence="1">Uncharacterized protein</fullName>
    </submittedName>
</protein>
<proteinExistence type="predicted"/>
<dbReference type="AlphaFoldDB" id="A0A4U8Q3C8"/>
<dbReference type="Proteomes" id="UP000306509">
    <property type="component" value="Unassembled WGS sequence"/>
</dbReference>
<accession>A0A4U8Q3C8</accession>
<reference evidence="1 2" key="1">
    <citation type="journal article" date="2019" name="Anaerobe">
        <title>Detection of Robinsoniella peoriensis in multiple bone samples of a trauma patient.</title>
        <authorList>
            <person name="Schrottner P."/>
            <person name="Hartwich K."/>
            <person name="Bunk B."/>
            <person name="Schober I."/>
            <person name="Helbig S."/>
            <person name="Rudolph W.W."/>
            <person name="Gunzer F."/>
        </authorList>
    </citation>
    <scope>NUCLEOTIDE SEQUENCE [LARGE SCALE GENOMIC DNA]</scope>
    <source>
        <strain evidence="1 2">DSM 106044</strain>
    </source>
</reference>
<evidence type="ECO:0000313" key="1">
    <source>
        <dbReference type="EMBL" id="TLC99271.1"/>
    </source>
</evidence>
<dbReference type="RefSeq" id="WP_201278795.1">
    <property type="nucleotide sequence ID" value="NZ_QGQD01000072.1"/>
</dbReference>
<keyword evidence="2" id="KW-1185">Reference proteome</keyword>
<gene>
    <name evidence="1" type="ORF">DSM106044_03871</name>
</gene>
<evidence type="ECO:0000313" key="2">
    <source>
        <dbReference type="Proteomes" id="UP000306509"/>
    </source>
</evidence>
<organism evidence="1 2">
    <name type="scientific">Robinsoniella peoriensis</name>
    <dbReference type="NCBI Taxonomy" id="180332"/>
    <lineage>
        <taxon>Bacteria</taxon>
        <taxon>Bacillati</taxon>
        <taxon>Bacillota</taxon>
        <taxon>Clostridia</taxon>
        <taxon>Lachnospirales</taxon>
        <taxon>Lachnospiraceae</taxon>
        <taxon>Robinsoniella</taxon>
    </lineage>
</organism>